<feature type="chain" id="PRO_5046622559" description="Outer membrane protein beta-barrel domain-containing protein" evidence="1">
    <location>
        <begin position="20"/>
        <end position="222"/>
    </location>
</feature>
<feature type="signal peptide" evidence="1">
    <location>
        <begin position="1"/>
        <end position="19"/>
    </location>
</feature>
<comment type="caution">
    <text evidence="2">The sequence shown here is derived from an EMBL/GenBank/DDBJ whole genome shotgun (WGS) entry which is preliminary data.</text>
</comment>
<gene>
    <name evidence="2" type="ORF">KZO77_11020</name>
</gene>
<accession>A0ABS6Y7S3</accession>
<dbReference type="RefSeq" id="WP_219433982.1">
    <property type="nucleotide sequence ID" value="NZ_JAHXCP010000025.1"/>
</dbReference>
<dbReference type="Proteomes" id="UP000812077">
    <property type="component" value="Unassembled WGS sequence"/>
</dbReference>
<evidence type="ECO:0000313" key="2">
    <source>
        <dbReference type="EMBL" id="MBW4755548.1"/>
    </source>
</evidence>
<reference evidence="2 3" key="1">
    <citation type="submission" date="2021-07" db="EMBL/GenBank/DDBJ databases">
        <title>Genomic diversity and antimicrobial resistance of Prevotella spp. isolated from chronic lung disease airways.</title>
        <authorList>
            <person name="Webb K.A."/>
            <person name="Olagoke O.S."/>
            <person name="Baird T."/>
            <person name="Neill J."/>
            <person name="Pham A."/>
            <person name="Wells T.J."/>
            <person name="Ramsay K.A."/>
            <person name="Bell S.C."/>
            <person name="Sarovich D.S."/>
            <person name="Price E.P."/>
        </authorList>
    </citation>
    <scope>NUCLEOTIDE SEQUENCE [LARGE SCALE GENOMIC DNA]</scope>
    <source>
        <strain evidence="2 3">SCHI0027.S.6</strain>
    </source>
</reference>
<evidence type="ECO:0008006" key="4">
    <source>
        <dbReference type="Google" id="ProtNLM"/>
    </source>
</evidence>
<evidence type="ECO:0000256" key="1">
    <source>
        <dbReference type="SAM" id="SignalP"/>
    </source>
</evidence>
<sequence>MKLRNIIYLISFLPLCAMAQGDEPHHEISMSAGIMTNQAYDTRLTYQYYLNKSIGVGASFGYYKQWHANHIPQSELHHEEWDSWRLSEKDYKPQNIYLEPSLSINSPAIAQVGRWSFKLGVDLGVMFQLPFTLVSVKYINTTTQKSHQKNIYTSDMQWCFWDIRPTVRVESNNIFVALGYGLSDFDVYSSYRKISVQGKAFDDFYPKKRLNNTFFLSLGGYF</sequence>
<keyword evidence="1" id="KW-0732">Signal</keyword>
<evidence type="ECO:0000313" key="3">
    <source>
        <dbReference type="Proteomes" id="UP000812077"/>
    </source>
</evidence>
<dbReference type="EMBL" id="JAHXCP010000025">
    <property type="protein sequence ID" value="MBW4755548.1"/>
    <property type="molecule type" value="Genomic_DNA"/>
</dbReference>
<proteinExistence type="predicted"/>
<protein>
    <recommendedName>
        <fullName evidence="4">Outer membrane protein beta-barrel domain-containing protein</fullName>
    </recommendedName>
</protein>
<keyword evidence="3" id="KW-1185">Reference proteome</keyword>
<organism evidence="2 3">
    <name type="scientific">Prevotella melaninogenica</name>
    <dbReference type="NCBI Taxonomy" id="28132"/>
    <lineage>
        <taxon>Bacteria</taxon>
        <taxon>Pseudomonadati</taxon>
        <taxon>Bacteroidota</taxon>
        <taxon>Bacteroidia</taxon>
        <taxon>Bacteroidales</taxon>
        <taxon>Prevotellaceae</taxon>
        <taxon>Prevotella</taxon>
    </lineage>
</organism>
<name>A0ABS6Y7S3_9BACT</name>